<dbReference type="Pfam" id="PF07997">
    <property type="entry name" value="DUF1694"/>
    <property type="match status" value="1"/>
</dbReference>
<accession>A0A398B9E6</accession>
<comment type="caution">
    <text evidence="1">The sequence shown here is derived from an EMBL/GenBank/DDBJ whole genome shotgun (WGS) entry which is preliminary data.</text>
</comment>
<dbReference type="AlphaFoldDB" id="A0A398B9E6"/>
<dbReference type="RefSeq" id="WP_119117827.1">
    <property type="nucleotide sequence ID" value="NZ_QWVS01000026.1"/>
</dbReference>
<dbReference type="SUPFAM" id="SSF160515">
    <property type="entry name" value="YueI-like"/>
    <property type="match status" value="1"/>
</dbReference>
<gene>
    <name evidence="1" type="ORF">D1953_14045</name>
</gene>
<dbReference type="InterPro" id="IPR029064">
    <property type="entry name" value="Ribosomal_eL30-like_sf"/>
</dbReference>
<protein>
    <submittedName>
        <fullName evidence="1">DUF1694 domain-containing protein</fullName>
    </submittedName>
</protein>
<dbReference type="InterPro" id="IPR012543">
    <property type="entry name" value="DUF1694"/>
</dbReference>
<sequence>MVKANIEDYLEQGMYGKKEINPAERRKYLSSLRERVIVVLTQAQVLEKEVYTELLPLFKQHPKACVFLNGHMDYNHLIKYVKVATTHNIRYKIVLNKEHNSDLGLVFAEEFAIDRDNIYIEKKQKSVNIKPVKKSFWKRLIRFCRRIVK</sequence>
<dbReference type="EMBL" id="QWVS01000026">
    <property type="protein sequence ID" value="RID84326.1"/>
    <property type="molecule type" value="Genomic_DNA"/>
</dbReference>
<reference evidence="1 2" key="1">
    <citation type="submission" date="2018-08" db="EMBL/GenBank/DDBJ databases">
        <title>Bacillus jemisoniae sp. nov., Bacillus chryseoplanitiae sp. nov., Bacillus resnikiae sp. nov., and Bacillus frankliniae sp. nov., isolated from Viking spacecraft and associated surfaces.</title>
        <authorList>
            <person name="Seuylemezian A."/>
            <person name="Vaishampayan P."/>
        </authorList>
    </citation>
    <scope>NUCLEOTIDE SEQUENCE [LARGE SCALE GENOMIC DNA]</scope>
    <source>
        <strain evidence="1 2">MA001</strain>
    </source>
</reference>
<organism evidence="1 2">
    <name type="scientific">Peribacillus asahii</name>
    <dbReference type="NCBI Taxonomy" id="228899"/>
    <lineage>
        <taxon>Bacteria</taxon>
        <taxon>Bacillati</taxon>
        <taxon>Bacillota</taxon>
        <taxon>Bacilli</taxon>
        <taxon>Bacillales</taxon>
        <taxon>Bacillaceae</taxon>
        <taxon>Peribacillus</taxon>
    </lineage>
</organism>
<dbReference type="Proteomes" id="UP000266016">
    <property type="component" value="Unassembled WGS sequence"/>
</dbReference>
<dbReference type="Gene3D" id="3.30.1330.30">
    <property type="match status" value="1"/>
</dbReference>
<keyword evidence="2" id="KW-1185">Reference proteome</keyword>
<evidence type="ECO:0000313" key="2">
    <source>
        <dbReference type="Proteomes" id="UP000266016"/>
    </source>
</evidence>
<name>A0A398B9E6_9BACI</name>
<dbReference type="PIRSF" id="PIRSF034303">
    <property type="entry name" value="DUF1694"/>
    <property type="match status" value="1"/>
</dbReference>
<evidence type="ECO:0000313" key="1">
    <source>
        <dbReference type="EMBL" id="RID84326.1"/>
    </source>
</evidence>
<proteinExistence type="predicted"/>